<reference evidence="4" key="1">
    <citation type="submission" date="2013-10" db="EMBL/GenBank/DDBJ databases">
        <title>Draft genome sequence of Lactobacillus fermentum NB-22.</title>
        <authorList>
            <person name="Chaplin A.V."/>
            <person name="Shkoporov A.N."/>
            <person name="Khokhlova E.V."/>
            <person name="Efimov B.A."/>
            <person name="Kafarskaia L.I."/>
        </authorList>
    </citation>
    <scope>NUCLEOTIDE SEQUENCE [LARGE SCALE GENOMIC DNA]</scope>
    <source>
        <strain evidence="4">NB-22</strain>
    </source>
</reference>
<dbReference type="SUPFAM" id="SSF48317">
    <property type="entry name" value="Acid phosphatase/Vanadium-dependent haloperoxidase"/>
    <property type="match status" value="1"/>
</dbReference>
<gene>
    <name evidence="3" type="ORF">NB22_08400</name>
</gene>
<evidence type="ECO:0000313" key="3">
    <source>
        <dbReference type="EMBL" id="ESS00739.1"/>
    </source>
</evidence>
<organism evidence="3 4">
    <name type="scientific">Limosilactobacillus fermentum NB-22</name>
    <dbReference type="NCBI Taxonomy" id="1408443"/>
    <lineage>
        <taxon>Bacteria</taxon>
        <taxon>Bacillati</taxon>
        <taxon>Bacillota</taxon>
        <taxon>Bacilli</taxon>
        <taxon>Lactobacillales</taxon>
        <taxon>Lactobacillaceae</taxon>
        <taxon>Limosilactobacillus</taxon>
    </lineage>
</organism>
<evidence type="ECO:0000313" key="4">
    <source>
        <dbReference type="Proteomes" id="UP000018412"/>
    </source>
</evidence>
<dbReference type="Pfam" id="PF01569">
    <property type="entry name" value="PAP2"/>
    <property type="match status" value="1"/>
</dbReference>
<dbReference type="Gene3D" id="1.20.144.10">
    <property type="entry name" value="Phosphatidic acid phosphatase type 2/haloperoxidase"/>
    <property type="match status" value="2"/>
</dbReference>
<dbReference type="PANTHER" id="PTHR14969">
    <property type="entry name" value="SPHINGOSINE-1-PHOSPHATE PHOSPHOHYDROLASE"/>
    <property type="match status" value="1"/>
</dbReference>
<keyword evidence="1" id="KW-0812">Transmembrane</keyword>
<keyword evidence="1" id="KW-0472">Membrane</keyword>
<feature type="transmembrane region" description="Helical" evidence="1">
    <location>
        <begin position="73"/>
        <end position="92"/>
    </location>
</feature>
<protein>
    <submittedName>
        <fullName evidence="3">Phosphatidic acid phosphatase</fullName>
    </submittedName>
</protein>
<accession>A0A829LKE7</accession>
<feature type="transmembrane region" description="Helical" evidence="1">
    <location>
        <begin position="201"/>
        <end position="223"/>
    </location>
</feature>
<feature type="domain" description="Phosphatidic acid phosphatase type 2/haloperoxidase" evidence="2">
    <location>
        <begin position="99"/>
        <end position="212"/>
    </location>
</feature>
<dbReference type="InterPro" id="IPR036938">
    <property type="entry name" value="PAP2/HPO_sf"/>
</dbReference>
<evidence type="ECO:0000256" key="1">
    <source>
        <dbReference type="SAM" id="Phobius"/>
    </source>
</evidence>
<name>A0A829LKE7_LIMFE</name>
<dbReference type="EMBL" id="AYHA01000148">
    <property type="protein sequence ID" value="ESS00739.1"/>
    <property type="molecule type" value="Genomic_DNA"/>
</dbReference>
<dbReference type="Proteomes" id="UP000018412">
    <property type="component" value="Unassembled WGS sequence"/>
</dbReference>
<dbReference type="SMART" id="SM00014">
    <property type="entry name" value="acidPPc"/>
    <property type="match status" value="1"/>
</dbReference>
<feature type="transmembrane region" description="Helical" evidence="1">
    <location>
        <begin position="99"/>
        <end position="117"/>
    </location>
</feature>
<dbReference type="CDD" id="cd03392">
    <property type="entry name" value="PAP2_like_2"/>
    <property type="match status" value="1"/>
</dbReference>
<dbReference type="InterPro" id="IPR000326">
    <property type="entry name" value="PAP2/HPO"/>
</dbReference>
<comment type="caution">
    <text evidence="3">The sequence shown here is derived from an EMBL/GenBank/DDBJ whole genome shotgun (WGS) entry which is preliminary data.</text>
</comment>
<feature type="transmembrane region" description="Helical" evidence="1">
    <location>
        <begin position="171"/>
        <end position="189"/>
    </location>
</feature>
<proteinExistence type="predicted"/>
<feature type="transmembrane region" description="Helical" evidence="1">
    <location>
        <begin position="21"/>
        <end position="39"/>
    </location>
</feature>
<reference evidence="3 4" key="2">
    <citation type="journal article" date="2015" name="Genome Announc.">
        <title>Draft Genome Sequence of Lactobacillus fermentum NB-22.</title>
        <authorList>
            <person name="Chaplin A.V."/>
            <person name="Shkoporov A.N."/>
            <person name="Efimov B.A."/>
            <person name="Pikina A.P."/>
            <person name="Borisova O.Y."/>
            <person name="Gladko I.A."/>
            <person name="Postnikova E.A."/>
            <person name="Lordkipanidze A.E."/>
            <person name="Kafarskaia L.I."/>
        </authorList>
    </citation>
    <scope>NUCLEOTIDE SEQUENCE [LARGE SCALE GENOMIC DNA]</scope>
    <source>
        <strain evidence="3 4">NB-22</strain>
    </source>
</reference>
<keyword evidence="1" id="KW-1133">Transmembrane helix</keyword>
<feature type="transmembrane region" description="Helical" evidence="1">
    <location>
        <begin position="137"/>
        <end position="159"/>
    </location>
</feature>
<evidence type="ECO:0000259" key="2">
    <source>
        <dbReference type="SMART" id="SM00014"/>
    </source>
</evidence>
<dbReference type="PANTHER" id="PTHR14969:SF13">
    <property type="entry name" value="AT30094P"/>
    <property type="match status" value="1"/>
</dbReference>
<sequence>MLKMRTLLEDLLNNRYKSLSLTIGASALVIFLLCAWLVGSHAPALNANDAALRSLVNAHRTNWGTAFFTHLTLAYNSTGTTIIAGFVTLVALLGFSWRAGLQVALTVATGSWLNHYLKSLFQRPRPTNDVLMHYGGWSFPSAHAALSALTMGSLVLLILRTKWPTKYRHPLATLAVVFALLIGFSRLYVGAHFLSDVIGGWALGITVVAFFDALFHRFLPYQVRSVQRAKRRRPRPRSNRPRARRY</sequence>
<dbReference type="AlphaFoldDB" id="A0A829LKE7"/>